<gene>
    <name evidence="2" type="ORF">KIN20_036049</name>
</gene>
<sequence>MRDICVKEFITHFSEDDLHQMFAEKFENDRAVVRQAIMIQTTGCADKIKELRFLIAAVQTFGNVDGMCLMAEYAMNEFSLRDGVLDKEFHSNETHRKQHYRPNTNDKRQV</sequence>
<organism evidence="2 3">
    <name type="scientific">Parelaphostrongylus tenuis</name>
    <name type="common">Meningeal worm</name>
    <dbReference type="NCBI Taxonomy" id="148309"/>
    <lineage>
        <taxon>Eukaryota</taxon>
        <taxon>Metazoa</taxon>
        <taxon>Ecdysozoa</taxon>
        <taxon>Nematoda</taxon>
        <taxon>Chromadorea</taxon>
        <taxon>Rhabditida</taxon>
        <taxon>Rhabditina</taxon>
        <taxon>Rhabditomorpha</taxon>
        <taxon>Strongyloidea</taxon>
        <taxon>Metastrongylidae</taxon>
        <taxon>Parelaphostrongylus</taxon>
    </lineage>
</organism>
<name>A0AAD5WL07_PARTN</name>
<evidence type="ECO:0000313" key="3">
    <source>
        <dbReference type="Proteomes" id="UP001196413"/>
    </source>
</evidence>
<evidence type="ECO:0000256" key="1">
    <source>
        <dbReference type="SAM" id="MobiDB-lite"/>
    </source>
</evidence>
<reference evidence="2" key="1">
    <citation type="submission" date="2021-06" db="EMBL/GenBank/DDBJ databases">
        <title>Parelaphostrongylus tenuis whole genome reference sequence.</title>
        <authorList>
            <person name="Garwood T.J."/>
            <person name="Larsen P.A."/>
            <person name="Fountain-Jones N.M."/>
            <person name="Garbe J.R."/>
            <person name="Macchietto M.G."/>
            <person name="Kania S.A."/>
            <person name="Gerhold R.W."/>
            <person name="Richards J.E."/>
            <person name="Wolf T.M."/>
        </authorList>
    </citation>
    <scope>NUCLEOTIDE SEQUENCE</scope>
    <source>
        <strain evidence="2">MNPRO001-30</strain>
        <tissue evidence="2">Meninges</tissue>
    </source>
</reference>
<evidence type="ECO:0000313" key="2">
    <source>
        <dbReference type="EMBL" id="KAJ1373595.1"/>
    </source>
</evidence>
<keyword evidence="3" id="KW-1185">Reference proteome</keyword>
<protein>
    <submittedName>
        <fullName evidence="2">Uncharacterized protein</fullName>
    </submittedName>
</protein>
<dbReference type="AlphaFoldDB" id="A0AAD5WL07"/>
<comment type="caution">
    <text evidence="2">The sequence shown here is derived from an EMBL/GenBank/DDBJ whole genome shotgun (WGS) entry which is preliminary data.</text>
</comment>
<dbReference type="Proteomes" id="UP001196413">
    <property type="component" value="Unassembled WGS sequence"/>
</dbReference>
<accession>A0AAD5WL07</accession>
<feature type="region of interest" description="Disordered" evidence="1">
    <location>
        <begin position="90"/>
        <end position="110"/>
    </location>
</feature>
<proteinExistence type="predicted"/>
<dbReference type="EMBL" id="JAHQIW010007317">
    <property type="protein sequence ID" value="KAJ1373595.1"/>
    <property type="molecule type" value="Genomic_DNA"/>
</dbReference>